<keyword evidence="3" id="KW-0227">DNA damage</keyword>
<evidence type="ECO:0000256" key="11">
    <source>
        <dbReference type="ARBA" id="ARBA00034617"/>
    </source>
</evidence>
<comment type="caution">
    <text evidence="17">The sequence shown here is derived from an EMBL/GenBank/DDBJ whole genome shotgun (WGS) entry which is preliminary data.</text>
</comment>
<evidence type="ECO:0000313" key="17">
    <source>
        <dbReference type="EMBL" id="MFD2892090.1"/>
    </source>
</evidence>
<dbReference type="Proteomes" id="UP001597534">
    <property type="component" value="Unassembled WGS sequence"/>
</dbReference>
<dbReference type="Gene3D" id="1.10.3170.10">
    <property type="entry name" value="Recbcd, chain B, domain 2"/>
    <property type="match status" value="1"/>
</dbReference>
<dbReference type="InterPro" id="IPR027417">
    <property type="entry name" value="P-loop_NTPase"/>
</dbReference>
<evidence type="ECO:0000256" key="6">
    <source>
        <dbReference type="ARBA" id="ARBA00022839"/>
    </source>
</evidence>
<evidence type="ECO:0000256" key="12">
    <source>
        <dbReference type="ARBA" id="ARBA00034808"/>
    </source>
</evidence>
<accession>A0ABW5YNX0</accession>
<keyword evidence="2 14" id="KW-0547">Nucleotide-binding</keyword>
<keyword evidence="6" id="KW-0269">Exonuclease</keyword>
<dbReference type="Pfam" id="PF13361">
    <property type="entry name" value="UvrD_C"/>
    <property type="match status" value="1"/>
</dbReference>
<sequence length="1062" mass="121759">MKTTSFRIFDASAGSGKTYTLTKEYLKILFLNAADDAYKKILAITFTNKAVEEMKSRIVDSLYQFSLDQTAEKFEGMLGDIAAETGLTKATIKDKSKAIIKNIIHNYTAFGISTIDKFTHKVIRSFAQDLDLPPNFEVSLDTDTILQEAVDSVISKVGEDEGLTKLLVDFTKNKTDEDKSWDISRELVEVARLLTNENNVNEIAQFEEMSLDDFGMIKHVLKSKIKDFFEENIALTKQCFHILSENAIDLKSFSRGTFPNHIQKIQERSLKAADLYKFNFPEDIAVNKTAKDRSVIESVSGDLIQLLQKCYYNYSKVFFYEAFLQNINPLSLLNTIHLEFKKIQEEQNILSISDFNKIIFDQIQNQPAPFIYEQLGEKYKHFFIDEFQDTSEMQWKNLIPLIDNALSSEENNVNGTLMIVGDPKQSIYRWRGGKAEQFIQLSKKDDLKNFEQYPFSNKDKKIVHLERNYRSYSEVIEFNNSFFKHLSSKFGNPDYADLYLNHSSQKVNEKKGGYVNLSFIEVPKNEDADFSIDFNEDAGYSAKVKLYLSRTLEVIEEVKAKGFKYKDMVLLTRKKADGVALANFLTENNIPILSSETLLIQNATEVKLLIDVLRYLKSNRDDESKVRFLYFVANNKQNEIPVHDFIYAAKSLSEADLETYLNQFGVQISFKDCRKKSLYEVVEIIIATFIRDKANTSYVQYFLDLVLERDSKTQSSVADFLDYWDKTGFQKSIPSPEGNDAIRIMTIHKSKGLEFPVVIYPFAEENFSAPKRNKLWVDFDEDETVDFPKALVSAKKEVASYGDKAKEVYEVKSQEEILDNVNVLYVALTRAEEQLYVISNHLVNKSGLPDNLSSYFIEYLQYVGVYEDSKLVYEFGDSKKKSKQSPELGEQNTIGLVGEKLNAKKIKIAQREALMWNTVQQEAIEYGNLIHEIMAFVATVNDVDIALDRAVETGLIVFDQREEINETIQKICLNNDLLPFFDGEGIVHSEVTILKNGFGNIKPDRVVVKGSQAYLLDYKTGAFDEKHKKQLTEYAKALEEMQLKVIKKALVYIGEKIEIVLL</sequence>
<evidence type="ECO:0000313" key="18">
    <source>
        <dbReference type="Proteomes" id="UP001597534"/>
    </source>
</evidence>
<dbReference type="SUPFAM" id="SSF52540">
    <property type="entry name" value="P-loop containing nucleoside triphosphate hydrolases"/>
    <property type="match status" value="1"/>
</dbReference>
<evidence type="ECO:0000256" key="8">
    <source>
        <dbReference type="ARBA" id="ARBA00023125"/>
    </source>
</evidence>
<reference evidence="18" key="1">
    <citation type="journal article" date="2019" name="Int. J. Syst. Evol. Microbiol.">
        <title>The Global Catalogue of Microorganisms (GCM) 10K type strain sequencing project: providing services to taxonomists for standard genome sequencing and annotation.</title>
        <authorList>
            <consortium name="The Broad Institute Genomics Platform"/>
            <consortium name="The Broad Institute Genome Sequencing Center for Infectious Disease"/>
            <person name="Wu L."/>
            <person name="Ma J."/>
        </authorList>
    </citation>
    <scope>NUCLEOTIDE SEQUENCE [LARGE SCALE GENOMIC DNA]</scope>
    <source>
        <strain evidence="18">KCTC 22671</strain>
    </source>
</reference>
<dbReference type="PROSITE" id="PS51198">
    <property type="entry name" value="UVRD_HELICASE_ATP_BIND"/>
    <property type="match status" value="1"/>
</dbReference>
<dbReference type="Gene3D" id="3.90.320.10">
    <property type="match status" value="1"/>
</dbReference>
<dbReference type="InterPro" id="IPR000212">
    <property type="entry name" value="DNA_helicase_UvrD/REP"/>
</dbReference>
<comment type="catalytic activity">
    <reaction evidence="13">
        <text>ATP + H2O = ADP + phosphate + H(+)</text>
        <dbReference type="Rhea" id="RHEA:13065"/>
        <dbReference type="ChEBI" id="CHEBI:15377"/>
        <dbReference type="ChEBI" id="CHEBI:15378"/>
        <dbReference type="ChEBI" id="CHEBI:30616"/>
        <dbReference type="ChEBI" id="CHEBI:43474"/>
        <dbReference type="ChEBI" id="CHEBI:456216"/>
        <dbReference type="EC" id="5.6.2.4"/>
    </reaction>
</comment>
<dbReference type="EC" id="5.6.2.4" evidence="12"/>
<dbReference type="InterPro" id="IPR011604">
    <property type="entry name" value="PDDEXK-like_dom_sf"/>
</dbReference>
<comment type="catalytic activity">
    <reaction evidence="11">
        <text>Couples ATP hydrolysis with the unwinding of duplex DNA by translocating in the 3'-5' direction.</text>
        <dbReference type="EC" id="5.6.2.4"/>
    </reaction>
</comment>
<dbReference type="InterPro" id="IPR014017">
    <property type="entry name" value="DNA_helicase_UvrD-like_C"/>
</dbReference>
<organism evidence="17 18">
    <name type="scientific">Flavobacterium chuncheonense</name>
    <dbReference type="NCBI Taxonomy" id="2026653"/>
    <lineage>
        <taxon>Bacteria</taxon>
        <taxon>Pseudomonadati</taxon>
        <taxon>Bacteroidota</taxon>
        <taxon>Flavobacteriia</taxon>
        <taxon>Flavobacteriales</taxon>
        <taxon>Flavobacteriaceae</taxon>
        <taxon>Flavobacterium</taxon>
    </lineage>
</organism>
<dbReference type="InterPro" id="IPR014016">
    <property type="entry name" value="UvrD-like_ATP-bd"/>
</dbReference>
<evidence type="ECO:0000256" key="1">
    <source>
        <dbReference type="ARBA" id="ARBA00022722"/>
    </source>
</evidence>
<name>A0ABW5YNX0_9FLAO</name>
<keyword evidence="1" id="KW-0540">Nuclease</keyword>
<keyword evidence="8" id="KW-0238">DNA-binding</keyword>
<keyword evidence="9" id="KW-0234">DNA repair</keyword>
<dbReference type="EMBL" id="JBHUPC010000013">
    <property type="protein sequence ID" value="MFD2892090.1"/>
    <property type="molecule type" value="Genomic_DNA"/>
</dbReference>
<dbReference type="PROSITE" id="PS51217">
    <property type="entry name" value="UVRD_HELICASE_CTER"/>
    <property type="match status" value="1"/>
</dbReference>
<evidence type="ECO:0000256" key="10">
    <source>
        <dbReference type="ARBA" id="ARBA00023235"/>
    </source>
</evidence>
<evidence type="ECO:0000256" key="4">
    <source>
        <dbReference type="ARBA" id="ARBA00022801"/>
    </source>
</evidence>
<feature type="domain" description="UvrD-like helicase C-terminal" evidence="16">
    <location>
        <begin position="512"/>
        <end position="752"/>
    </location>
</feature>
<evidence type="ECO:0000256" key="2">
    <source>
        <dbReference type="ARBA" id="ARBA00022741"/>
    </source>
</evidence>
<keyword evidence="10" id="KW-0413">Isomerase</keyword>
<dbReference type="PANTHER" id="PTHR11070">
    <property type="entry name" value="UVRD / RECB / PCRA DNA HELICASE FAMILY MEMBER"/>
    <property type="match status" value="1"/>
</dbReference>
<dbReference type="RefSeq" id="WP_379811718.1">
    <property type="nucleotide sequence ID" value="NZ_JBHUPC010000013.1"/>
</dbReference>
<protein>
    <recommendedName>
        <fullName evidence="12">DNA 3'-5' helicase</fullName>
        <ecNumber evidence="12">5.6.2.4</ecNumber>
    </recommendedName>
</protein>
<proteinExistence type="predicted"/>
<evidence type="ECO:0000259" key="15">
    <source>
        <dbReference type="PROSITE" id="PS51198"/>
    </source>
</evidence>
<keyword evidence="18" id="KW-1185">Reference proteome</keyword>
<evidence type="ECO:0000256" key="3">
    <source>
        <dbReference type="ARBA" id="ARBA00022763"/>
    </source>
</evidence>
<dbReference type="Gene3D" id="3.40.50.300">
    <property type="entry name" value="P-loop containing nucleotide triphosphate hydrolases"/>
    <property type="match status" value="3"/>
</dbReference>
<gene>
    <name evidence="17" type="ORF">ACFS5J_08720</name>
</gene>
<dbReference type="PANTHER" id="PTHR11070:SF67">
    <property type="entry name" value="DNA 3'-5' HELICASE"/>
    <property type="match status" value="1"/>
</dbReference>
<evidence type="ECO:0000256" key="14">
    <source>
        <dbReference type="PROSITE-ProRule" id="PRU00560"/>
    </source>
</evidence>
<keyword evidence="5 14" id="KW-0347">Helicase</keyword>
<keyword evidence="7 14" id="KW-0067">ATP-binding</keyword>
<dbReference type="Pfam" id="PF00580">
    <property type="entry name" value="UvrD-helicase"/>
    <property type="match status" value="1"/>
</dbReference>
<evidence type="ECO:0000256" key="5">
    <source>
        <dbReference type="ARBA" id="ARBA00022806"/>
    </source>
</evidence>
<feature type="binding site" evidence="14">
    <location>
        <begin position="11"/>
        <end position="18"/>
    </location>
    <ligand>
        <name>ATP</name>
        <dbReference type="ChEBI" id="CHEBI:30616"/>
    </ligand>
</feature>
<keyword evidence="4 14" id="KW-0378">Hydrolase</keyword>
<feature type="domain" description="UvrD-like helicase ATP-binding" evidence="15">
    <location>
        <begin position="1"/>
        <end position="472"/>
    </location>
</feature>
<evidence type="ECO:0000256" key="13">
    <source>
        <dbReference type="ARBA" id="ARBA00048988"/>
    </source>
</evidence>
<evidence type="ECO:0000259" key="16">
    <source>
        <dbReference type="PROSITE" id="PS51217"/>
    </source>
</evidence>
<evidence type="ECO:0000256" key="9">
    <source>
        <dbReference type="ARBA" id="ARBA00023204"/>
    </source>
</evidence>
<evidence type="ECO:0000256" key="7">
    <source>
        <dbReference type="ARBA" id="ARBA00022840"/>
    </source>
</evidence>